<dbReference type="Gene3D" id="1.10.287.950">
    <property type="entry name" value="Methyl-accepting chemotaxis protein"/>
    <property type="match status" value="1"/>
</dbReference>
<dbReference type="Gene3D" id="6.10.340.10">
    <property type="match status" value="1"/>
</dbReference>
<dbReference type="SUPFAM" id="SSF58104">
    <property type="entry name" value="Methyl-accepting chemotaxis protein (MCP) signaling domain"/>
    <property type="match status" value="1"/>
</dbReference>
<dbReference type="Proteomes" id="UP000192738">
    <property type="component" value="Unassembled WGS sequence"/>
</dbReference>
<feature type="domain" description="Methyl-accepting transducer" evidence="5">
    <location>
        <begin position="327"/>
        <end position="584"/>
    </location>
</feature>
<organism evidence="7 8">
    <name type="scientific">Sporomusa malonica</name>
    <dbReference type="NCBI Taxonomy" id="112901"/>
    <lineage>
        <taxon>Bacteria</taxon>
        <taxon>Bacillati</taxon>
        <taxon>Bacillota</taxon>
        <taxon>Negativicutes</taxon>
        <taxon>Selenomonadales</taxon>
        <taxon>Sporomusaceae</taxon>
        <taxon>Sporomusa</taxon>
    </lineage>
</organism>
<dbReference type="Pfam" id="PF12729">
    <property type="entry name" value="4HB_MCP_1"/>
    <property type="match status" value="1"/>
</dbReference>
<keyword evidence="8" id="KW-1185">Reference proteome</keyword>
<dbReference type="SMART" id="SM00283">
    <property type="entry name" value="MA"/>
    <property type="match status" value="1"/>
</dbReference>
<dbReference type="InterPro" id="IPR004090">
    <property type="entry name" value="Chemotax_Me-accpt_rcpt"/>
</dbReference>
<dbReference type="AlphaFoldDB" id="A0A1W1ZE01"/>
<dbReference type="GO" id="GO:0016020">
    <property type="term" value="C:membrane"/>
    <property type="evidence" value="ECO:0007669"/>
    <property type="project" value="InterPro"/>
</dbReference>
<name>A0A1W1ZE01_9FIRM</name>
<dbReference type="InterPro" id="IPR024478">
    <property type="entry name" value="HlyB_4HB_MCP"/>
</dbReference>
<evidence type="ECO:0000256" key="4">
    <source>
        <dbReference type="SAM" id="Phobius"/>
    </source>
</evidence>
<evidence type="ECO:0000313" key="8">
    <source>
        <dbReference type="Proteomes" id="UP000192738"/>
    </source>
</evidence>
<evidence type="ECO:0000256" key="2">
    <source>
        <dbReference type="ARBA" id="ARBA00029447"/>
    </source>
</evidence>
<evidence type="ECO:0000313" key="7">
    <source>
        <dbReference type="EMBL" id="SMC46695.1"/>
    </source>
</evidence>
<keyword evidence="1 3" id="KW-0807">Transducer</keyword>
<evidence type="ECO:0000259" key="6">
    <source>
        <dbReference type="PROSITE" id="PS50885"/>
    </source>
</evidence>
<proteinExistence type="inferred from homology"/>
<evidence type="ECO:0000256" key="1">
    <source>
        <dbReference type="ARBA" id="ARBA00023224"/>
    </source>
</evidence>
<dbReference type="InterPro" id="IPR003660">
    <property type="entry name" value="HAMP_dom"/>
</dbReference>
<sequence length="622" mass="66446">MSLLKRIAASCNLPKKFNIKLPARLRCQLKLPEGLKELQEKTFSPLLCRLSLRAKLLIVVAIFSLLSIIIGIVGLHGIKTANDALKNMYTSRIIALQELKLMSDALTVNVVDTCHKVSDSHMAWALGRNRLNEGSKIIKDQWNTYKTHVSTTEEEQMVAQIDGFMGIADGALAKAADIMVKEDKKALSAFMIEELYSSIEPVSGKLSELIQLQLELAKREYQSADTRYNWLIMLFSGMIVTGLSIAIALALLILRQTLGEIRNMVTCVEQVASGNLALSAITVTTKDEIGRLSTAINSMVMNLRSLVKTVSLSADQVVAASEETAASVEQVSTTTTEVAGNSSVLAADAAVGTASVVEVSKSLLELSSLVDIAKREATSAAANSKATLSTALEGRDTVANTVACMSNIRDKTLETEELMTTLNQYIAKIGAITDTITGIASQTNLLSLNAAIEAARAGEAGRGFAVVAQEVKKLAEQSTQGASEVSALIQRVRESTTAAAHAMQGSRSEVEYGVASASQAQSTLENIFSAVNNTVTDIEAVLAITDEEVTHSDLIIDLIDSLATVIENTAHQAEEVSTATNQTATVMDSLAANSTGTNKMAANLKAAIAFFRTEHYANKLEA</sequence>
<keyword evidence="4" id="KW-0472">Membrane</keyword>
<dbReference type="SMART" id="SM00304">
    <property type="entry name" value="HAMP"/>
    <property type="match status" value="1"/>
</dbReference>
<feature type="transmembrane region" description="Helical" evidence="4">
    <location>
        <begin position="56"/>
        <end position="78"/>
    </location>
</feature>
<dbReference type="PROSITE" id="PS50111">
    <property type="entry name" value="CHEMOTAXIS_TRANSDUC_2"/>
    <property type="match status" value="1"/>
</dbReference>
<feature type="domain" description="HAMP" evidence="6">
    <location>
        <begin position="255"/>
        <end position="308"/>
    </location>
</feature>
<dbReference type="GO" id="GO:0007165">
    <property type="term" value="P:signal transduction"/>
    <property type="evidence" value="ECO:0007669"/>
    <property type="project" value="UniProtKB-KW"/>
</dbReference>
<feature type="transmembrane region" description="Helical" evidence="4">
    <location>
        <begin position="230"/>
        <end position="254"/>
    </location>
</feature>
<keyword evidence="4" id="KW-0812">Transmembrane</keyword>
<keyword evidence="4" id="KW-1133">Transmembrane helix</keyword>
<dbReference type="PANTHER" id="PTHR32089:SF112">
    <property type="entry name" value="LYSOZYME-LIKE PROTEIN-RELATED"/>
    <property type="match status" value="1"/>
</dbReference>
<dbReference type="RefSeq" id="WP_176215398.1">
    <property type="nucleotide sequence ID" value="NZ_CP155572.1"/>
</dbReference>
<dbReference type="PROSITE" id="PS50885">
    <property type="entry name" value="HAMP"/>
    <property type="match status" value="1"/>
</dbReference>
<reference evidence="7 8" key="1">
    <citation type="submission" date="2017-04" db="EMBL/GenBank/DDBJ databases">
        <authorList>
            <person name="Afonso C.L."/>
            <person name="Miller P.J."/>
            <person name="Scott M.A."/>
            <person name="Spackman E."/>
            <person name="Goraichik I."/>
            <person name="Dimitrov K.M."/>
            <person name="Suarez D.L."/>
            <person name="Swayne D.E."/>
        </authorList>
    </citation>
    <scope>NUCLEOTIDE SEQUENCE [LARGE SCALE GENOMIC DNA]</scope>
    <source>
        <strain evidence="7 8">DSM 5090</strain>
    </source>
</reference>
<dbReference type="STRING" id="112901.SAMN04488500_103226"/>
<protein>
    <submittedName>
        <fullName evidence="7">Methyl-accepting chemotaxis protein</fullName>
    </submittedName>
</protein>
<comment type="similarity">
    <text evidence="2">Belongs to the methyl-accepting chemotaxis (MCP) protein family.</text>
</comment>
<evidence type="ECO:0000256" key="3">
    <source>
        <dbReference type="PROSITE-ProRule" id="PRU00284"/>
    </source>
</evidence>
<dbReference type="Pfam" id="PF00672">
    <property type="entry name" value="HAMP"/>
    <property type="match status" value="1"/>
</dbReference>
<dbReference type="GO" id="GO:0006935">
    <property type="term" value="P:chemotaxis"/>
    <property type="evidence" value="ECO:0007669"/>
    <property type="project" value="InterPro"/>
</dbReference>
<evidence type="ECO:0000259" key="5">
    <source>
        <dbReference type="PROSITE" id="PS50111"/>
    </source>
</evidence>
<dbReference type="InterPro" id="IPR004089">
    <property type="entry name" value="MCPsignal_dom"/>
</dbReference>
<dbReference type="CDD" id="cd06225">
    <property type="entry name" value="HAMP"/>
    <property type="match status" value="1"/>
</dbReference>
<dbReference type="EMBL" id="FWXI01000003">
    <property type="protein sequence ID" value="SMC46695.1"/>
    <property type="molecule type" value="Genomic_DNA"/>
</dbReference>
<accession>A0A1W1ZE01</accession>
<dbReference type="PRINTS" id="PR00260">
    <property type="entry name" value="CHEMTRNSDUCR"/>
</dbReference>
<dbReference type="GO" id="GO:0004888">
    <property type="term" value="F:transmembrane signaling receptor activity"/>
    <property type="evidence" value="ECO:0007669"/>
    <property type="project" value="InterPro"/>
</dbReference>
<gene>
    <name evidence="7" type="ORF">SAMN04488500_103226</name>
</gene>
<dbReference type="PANTHER" id="PTHR32089">
    <property type="entry name" value="METHYL-ACCEPTING CHEMOTAXIS PROTEIN MCPB"/>
    <property type="match status" value="1"/>
</dbReference>
<dbReference type="Pfam" id="PF00015">
    <property type="entry name" value="MCPsignal"/>
    <property type="match status" value="1"/>
</dbReference>